<dbReference type="Proteomes" id="UP000479226">
    <property type="component" value="Unassembled WGS sequence"/>
</dbReference>
<organism evidence="7 8">
    <name type="scientific">Arthrobacter silviterrae</name>
    <dbReference type="NCBI Taxonomy" id="2026658"/>
    <lineage>
        <taxon>Bacteria</taxon>
        <taxon>Bacillati</taxon>
        <taxon>Actinomycetota</taxon>
        <taxon>Actinomycetes</taxon>
        <taxon>Micrococcales</taxon>
        <taxon>Micrococcaceae</taxon>
        <taxon>Arthrobacter</taxon>
    </lineage>
</organism>
<dbReference type="InterPro" id="IPR013148">
    <property type="entry name" value="Glyco_hydro_32_N"/>
</dbReference>
<feature type="domain" description="Glycosyl hydrolase family 32 C-terminal" evidence="6">
    <location>
        <begin position="372"/>
        <end position="497"/>
    </location>
</feature>
<comment type="caution">
    <text evidence="7">The sequence shown here is derived from an EMBL/GenBank/DDBJ whole genome shotgun (WGS) entry which is preliminary data.</text>
</comment>
<dbReference type="EMBL" id="JAAKZI010000030">
    <property type="protein sequence ID" value="NGN84801.1"/>
    <property type="molecule type" value="Genomic_DNA"/>
</dbReference>
<dbReference type="InterPro" id="IPR013320">
    <property type="entry name" value="ConA-like_dom_sf"/>
</dbReference>
<feature type="domain" description="Glycosyl hydrolase family 32 N-terminal" evidence="5">
    <location>
        <begin position="16"/>
        <end position="342"/>
    </location>
</feature>
<dbReference type="SUPFAM" id="SSF75005">
    <property type="entry name" value="Arabinanase/levansucrase/invertase"/>
    <property type="match status" value="1"/>
</dbReference>
<keyword evidence="3 4" id="KW-0326">Glycosidase</keyword>
<proteinExistence type="inferred from homology"/>
<dbReference type="Gene3D" id="2.60.120.560">
    <property type="entry name" value="Exo-inulinase, domain 1"/>
    <property type="match status" value="1"/>
</dbReference>
<dbReference type="RefSeq" id="WP_165183029.1">
    <property type="nucleotide sequence ID" value="NZ_JAAKZI010000030.1"/>
</dbReference>
<dbReference type="PANTHER" id="PTHR42800">
    <property type="entry name" value="EXOINULINASE INUD (AFU_ORTHOLOGUE AFUA_5G00480)"/>
    <property type="match status" value="1"/>
</dbReference>
<dbReference type="PANTHER" id="PTHR42800:SF1">
    <property type="entry name" value="EXOINULINASE INUD (AFU_ORTHOLOGUE AFUA_5G00480)"/>
    <property type="match status" value="1"/>
</dbReference>
<gene>
    <name evidence="7" type="ORF">G6N77_15245</name>
</gene>
<dbReference type="InterPro" id="IPR013189">
    <property type="entry name" value="Glyco_hydro_32_C"/>
</dbReference>
<dbReference type="GO" id="GO:0016787">
    <property type="term" value="F:hydrolase activity"/>
    <property type="evidence" value="ECO:0007669"/>
    <property type="project" value="UniProtKB-KW"/>
</dbReference>
<sequence>MNTQHTAVDTVRPVLHYTARNTWLNDPNGLIFHNGLYHLYYQNNPHGSTWGNMSWGHATSEDLFLWTEQDVAIRVDPYEEIFSGSIVFDAHNTSGLGTTLQPPLVAIYTSAYTKASPHSGLQAQSLAYSLDGGYTWEKYADNPVLNRSSANFRDPKVFRYDTGTESFWVMVAVEAVDHTVVLYRSEDLKAWQYLSSFGPANATGGIWECPDLFPLPVDGDPENFKWVLVVNLNPGGPNNGSAGQYFVGDFDGTTFTSHTTVTDGLQDPTRLSEYQWLDWGRDYYAAVSFNDVPDGRRIMVGWMNNWDYANETPTGPWRSQMALPREVELATVAGQPRLIQRPGAEMSTHFEPTPFHNSVALPIAEGTHPLEAEGPVLLLEAEFTAGTATEFGLIVRKGAAEGTRIGITPALGQLSIDRNNSGQVDFHSTFPSIDSAPIVETVGKYTLQVVVDHSSVEVFAQAGTVSLAELIFPLEESTGVSVYSLGGTATLEKLHIYAPKNPSWN</sequence>
<accession>A0ABX0DGB6</accession>
<keyword evidence="2 4" id="KW-0378">Hydrolase</keyword>
<evidence type="ECO:0000313" key="8">
    <source>
        <dbReference type="Proteomes" id="UP000479226"/>
    </source>
</evidence>
<evidence type="ECO:0000313" key="7">
    <source>
        <dbReference type="EMBL" id="NGN84801.1"/>
    </source>
</evidence>
<dbReference type="InterPro" id="IPR001362">
    <property type="entry name" value="Glyco_hydro_32"/>
</dbReference>
<evidence type="ECO:0000256" key="3">
    <source>
        <dbReference type="ARBA" id="ARBA00023295"/>
    </source>
</evidence>
<keyword evidence="8" id="KW-1185">Reference proteome</keyword>
<protein>
    <submittedName>
        <fullName evidence="7">Glycoside hydrolase family 32 protein</fullName>
    </submittedName>
</protein>
<dbReference type="InterPro" id="IPR023296">
    <property type="entry name" value="Glyco_hydro_beta-prop_sf"/>
</dbReference>
<reference evidence="7 8" key="1">
    <citation type="submission" date="2020-02" db="EMBL/GenBank/DDBJ databases">
        <title>Genome sequence of the type strain DSM 27180 of Arthrobacter silviterrae.</title>
        <authorList>
            <person name="Gao J."/>
            <person name="Sun J."/>
        </authorList>
    </citation>
    <scope>NUCLEOTIDE SEQUENCE [LARGE SCALE GENOMIC DNA]</scope>
    <source>
        <strain evidence="7 8">DSM 27180</strain>
    </source>
</reference>
<evidence type="ECO:0000259" key="5">
    <source>
        <dbReference type="Pfam" id="PF00251"/>
    </source>
</evidence>
<dbReference type="Gene3D" id="2.115.10.20">
    <property type="entry name" value="Glycosyl hydrolase domain, family 43"/>
    <property type="match status" value="1"/>
</dbReference>
<evidence type="ECO:0000259" key="6">
    <source>
        <dbReference type="Pfam" id="PF08244"/>
    </source>
</evidence>
<dbReference type="CDD" id="cd18622">
    <property type="entry name" value="GH32_Inu-like"/>
    <property type="match status" value="1"/>
</dbReference>
<comment type="similarity">
    <text evidence="1 4">Belongs to the glycosyl hydrolase 32 family.</text>
</comment>
<dbReference type="Pfam" id="PF08244">
    <property type="entry name" value="Glyco_hydro_32C"/>
    <property type="match status" value="1"/>
</dbReference>
<evidence type="ECO:0000256" key="1">
    <source>
        <dbReference type="ARBA" id="ARBA00009902"/>
    </source>
</evidence>
<dbReference type="SUPFAM" id="SSF49899">
    <property type="entry name" value="Concanavalin A-like lectins/glucanases"/>
    <property type="match status" value="1"/>
</dbReference>
<dbReference type="SMART" id="SM00640">
    <property type="entry name" value="Glyco_32"/>
    <property type="match status" value="1"/>
</dbReference>
<name>A0ABX0DGB6_9MICC</name>
<evidence type="ECO:0000256" key="2">
    <source>
        <dbReference type="ARBA" id="ARBA00022801"/>
    </source>
</evidence>
<evidence type="ECO:0000256" key="4">
    <source>
        <dbReference type="RuleBase" id="RU362110"/>
    </source>
</evidence>
<dbReference type="Pfam" id="PF00251">
    <property type="entry name" value="Glyco_hydro_32N"/>
    <property type="match status" value="1"/>
</dbReference>